<reference evidence="6" key="1">
    <citation type="journal article" date="2020" name="Stud. Mycol.">
        <title>101 Dothideomycetes genomes: a test case for predicting lifestyles and emergence of pathogens.</title>
        <authorList>
            <person name="Haridas S."/>
            <person name="Albert R."/>
            <person name="Binder M."/>
            <person name="Bloem J."/>
            <person name="Labutti K."/>
            <person name="Salamov A."/>
            <person name="Andreopoulos B."/>
            <person name="Baker S."/>
            <person name="Barry K."/>
            <person name="Bills G."/>
            <person name="Bluhm B."/>
            <person name="Cannon C."/>
            <person name="Castanera R."/>
            <person name="Culley D."/>
            <person name="Daum C."/>
            <person name="Ezra D."/>
            <person name="Gonzalez J."/>
            <person name="Henrissat B."/>
            <person name="Kuo A."/>
            <person name="Liang C."/>
            <person name="Lipzen A."/>
            <person name="Lutzoni F."/>
            <person name="Magnuson J."/>
            <person name="Mondo S."/>
            <person name="Nolan M."/>
            <person name="Ohm R."/>
            <person name="Pangilinan J."/>
            <person name="Park H.-J."/>
            <person name="Ramirez L."/>
            <person name="Alfaro M."/>
            <person name="Sun H."/>
            <person name="Tritt A."/>
            <person name="Yoshinaga Y."/>
            <person name="Zwiers L.-H."/>
            <person name="Turgeon B."/>
            <person name="Goodwin S."/>
            <person name="Spatafora J."/>
            <person name="Crous P."/>
            <person name="Grigoriev I."/>
        </authorList>
    </citation>
    <scope>NUCLEOTIDE SEQUENCE</scope>
    <source>
        <strain evidence="6">CBS 122368</strain>
    </source>
</reference>
<dbReference type="RefSeq" id="XP_033692315.1">
    <property type="nucleotide sequence ID" value="XM_033825489.1"/>
</dbReference>
<evidence type="ECO:0000256" key="1">
    <source>
        <dbReference type="ARBA" id="ARBA00022801"/>
    </source>
</evidence>
<dbReference type="AlphaFoldDB" id="A0A6A6J4F0"/>
<dbReference type="PIRSF" id="PIRSF000894">
    <property type="entry name" value="Acid_phosphatase"/>
    <property type="match status" value="1"/>
</dbReference>
<feature type="disulfide bond" evidence="4">
    <location>
        <begin position="477"/>
        <end position="485"/>
    </location>
</feature>
<keyword evidence="5" id="KW-0732">Signal</keyword>
<feature type="active site" description="Nucleophile" evidence="3">
    <location>
        <position position="134"/>
    </location>
</feature>
<feature type="signal peptide" evidence="5">
    <location>
        <begin position="1"/>
        <end position="32"/>
    </location>
</feature>
<dbReference type="CDD" id="cd07061">
    <property type="entry name" value="HP_HAP_like"/>
    <property type="match status" value="1"/>
</dbReference>
<sequence length="523" mass="58504">MPSSAPSLATIILISAVAVALLALQWNYNAQCASPSAPPDAETTHSGYFDYECAGKPHHSSWSSWWHPQRKTWSGVESSHSHGRGAGAVTKDWNILYHLGGNGPWVEKVVDIVEGGIAVPEGCEVEQVHMMARHAERYPTVRVAKRIQMLVERMKQSGIPFTGDLTFVNDWELFWSDDSQIEQLTATGPFSGTLGSFTTGVRLRTRYAHLLTRAFSLPSKLKFWASDSPRVIDTARYFGTGFFGLDWANTTRLEIISEHSSLGANTLTPGDTCLAYVEDEEEGHDKGYTMLDRYRATYLGAIRIRLLKQNPEIEFTDDEIYAMQEMCGFETTVRGSSHWCDVFTQDEFRSFEYARDLLHYYRAGPGTKYGAVMGWLWLNATTNLLLEGQRAGPLFFSFVHDGDIAPMITALDIINDEEHLPITHIPANRKWRKSQVSPMGGRTIFELLSCKSSDGTTDPRKYVRININDGITAIPSCDSGPGRSCPLEEFAARTKRKGEEVGDFREKCGLGEDAADRITFLRQ</sequence>
<name>A0A6A6J4F0_9PLEO</name>
<keyword evidence="7" id="KW-1185">Reference proteome</keyword>
<dbReference type="GO" id="GO:0003993">
    <property type="term" value="F:acid phosphatase activity"/>
    <property type="evidence" value="ECO:0007669"/>
    <property type="project" value="TreeGrafter"/>
</dbReference>
<keyword evidence="4" id="KW-1015">Disulfide bond</keyword>
<dbReference type="PANTHER" id="PTHR20963">
    <property type="entry name" value="MULTIPLE INOSITOL POLYPHOSPHATE PHOSPHATASE-RELATED"/>
    <property type="match status" value="1"/>
</dbReference>
<dbReference type="GeneID" id="54578819"/>
<keyword evidence="1" id="KW-0378">Hydrolase</keyword>
<evidence type="ECO:0000256" key="5">
    <source>
        <dbReference type="SAM" id="SignalP"/>
    </source>
</evidence>
<feature type="active site" description="Proton donor" evidence="3">
    <location>
        <position position="401"/>
    </location>
</feature>
<feature type="disulfide bond" evidence="4">
    <location>
        <begin position="327"/>
        <end position="340"/>
    </location>
</feature>
<dbReference type="GO" id="GO:0009277">
    <property type="term" value="C:fungal-type cell wall"/>
    <property type="evidence" value="ECO:0007669"/>
    <property type="project" value="TreeGrafter"/>
</dbReference>
<dbReference type="Gene3D" id="3.40.50.1240">
    <property type="entry name" value="Phosphoglycerate mutase-like"/>
    <property type="match status" value="1"/>
</dbReference>
<evidence type="ECO:0000256" key="3">
    <source>
        <dbReference type="PIRSR" id="PIRSR000894-1"/>
    </source>
</evidence>
<accession>A0A6A6J4F0</accession>
<feature type="disulfide bond" evidence="4">
    <location>
        <begin position="123"/>
        <end position="450"/>
    </location>
</feature>
<dbReference type="SUPFAM" id="SSF53254">
    <property type="entry name" value="Phosphoglycerate mutase-like"/>
    <property type="match status" value="1"/>
</dbReference>
<dbReference type="Proteomes" id="UP000800094">
    <property type="component" value="Unassembled WGS sequence"/>
</dbReference>
<protein>
    <submittedName>
        <fullName evidence="6">Phosphoglycerate mutase-like protein</fullName>
    </submittedName>
</protein>
<dbReference type="OrthoDB" id="6509975at2759"/>
<proteinExistence type="predicted"/>
<keyword evidence="2" id="KW-0325">Glycoprotein</keyword>
<dbReference type="EMBL" id="ML987189">
    <property type="protein sequence ID" value="KAF2257311.1"/>
    <property type="molecule type" value="Genomic_DNA"/>
</dbReference>
<feature type="chain" id="PRO_5025556906" evidence="5">
    <location>
        <begin position="33"/>
        <end position="523"/>
    </location>
</feature>
<evidence type="ECO:0000256" key="4">
    <source>
        <dbReference type="PIRSR" id="PIRSR000894-2"/>
    </source>
</evidence>
<dbReference type="InterPro" id="IPR000560">
    <property type="entry name" value="His_Pase_clade-2"/>
</dbReference>
<evidence type="ECO:0000313" key="7">
    <source>
        <dbReference type="Proteomes" id="UP000800094"/>
    </source>
</evidence>
<evidence type="ECO:0000313" key="6">
    <source>
        <dbReference type="EMBL" id="KAF2257311.1"/>
    </source>
</evidence>
<evidence type="ECO:0000256" key="2">
    <source>
        <dbReference type="ARBA" id="ARBA00023180"/>
    </source>
</evidence>
<organism evidence="6 7">
    <name type="scientific">Trematosphaeria pertusa</name>
    <dbReference type="NCBI Taxonomy" id="390896"/>
    <lineage>
        <taxon>Eukaryota</taxon>
        <taxon>Fungi</taxon>
        <taxon>Dikarya</taxon>
        <taxon>Ascomycota</taxon>
        <taxon>Pezizomycotina</taxon>
        <taxon>Dothideomycetes</taxon>
        <taxon>Pleosporomycetidae</taxon>
        <taxon>Pleosporales</taxon>
        <taxon>Massarineae</taxon>
        <taxon>Trematosphaeriaceae</taxon>
        <taxon>Trematosphaeria</taxon>
    </lineage>
</organism>
<dbReference type="InterPro" id="IPR029033">
    <property type="entry name" value="His_PPase_superfam"/>
</dbReference>
<gene>
    <name evidence="6" type="ORF">BU26DRAFT_474133</name>
</gene>
<dbReference type="InterPro" id="IPR016274">
    <property type="entry name" value="Histidine_acid_Pase_euk"/>
</dbReference>
<dbReference type="PANTHER" id="PTHR20963:SF18">
    <property type="entry name" value="ACID PHOSPHATASE PHO11-RELATED"/>
    <property type="match status" value="1"/>
</dbReference>
<dbReference type="Pfam" id="PF00328">
    <property type="entry name" value="His_Phos_2"/>
    <property type="match status" value="1"/>
</dbReference>